<evidence type="ECO:0000313" key="7">
    <source>
        <dbReference type="Proteomes" id="UP001162031"/>
    </source>
</evidence>
<name>A0AAV0T6Q9_HYABA</name>
<dbReference type="InterPro" id="IPR041540">
    <property type="entry name" value="VATC"/>
</dbReference>
<evidence type="ECO:0000256" key="4">
    <source>
        <dbReference type="PROSITE-ProRule" id="PRU00679"/>
    </source>
</evidence>
<evidence type="ECO:0000259" key="5">
    <source>
        <dbReference type="Pfam" id="PF18716"/>
    </source>
</evidence>
<accession>A0AAV0T6Q9</accession>
<dbReference type="AlphaFoldDB" id="A0AAV0T6Q9"/>
<dbReference type="InterPro" id="IPR001559">
    <property type="entry name" value="Phosphotriesterase"/>
</dbReference>
<comment type="caution">
    <text evidence="6">The sequence shown here is derived from an EMBL/GenBank/DDBJ whole genome shotgun (WGS) entry which is preliminary data.</text>
</comment>
<keyword evidence="3" id="KW-0378">Hydrolase</keyword>
<keyword evidence="2" id="KW-0479">Metal-binding</keyword>
<protein>
    <recommendedName>
        <fullName evidence="5">Vms1-associating treble clef domain-containing protein</fullName>
    </recommendedName>
</protein>
<comment type="similarity">
    <text evidence="4">Belongs to the metallo-dependent hydrolases superfamily. Phosphotriesterase family.</text>
</comment>
<dbReference type="Pfam" id="PF02126">
    <property type="entry name" value="PTE"/>
    <property type="match status" value="1"/>
</dbReference>
<dbReference type="EMBL" id="CANTFL010000146">
    <property type="protein sequence ID" value="CAI5715993.1"/>
    <property type="molecule type" value="Genomic_DNA"/>
</dbReference>
<dbReference type="Pfam" id="PF18716">
    <property type="entry name" value="VATC"/>
    <property type="match status" value="1"/>
</dbReference>
<proteinExistence type="inferred from homology"/>
<dbReference type="Proteomes" id="UP001162031">
    <property type="component" value="Unassembled WGS sequence"/>
</dbReference>
<keyword evidence="7" id="KW-1185">Reference proteome</keyword>
<evidence type="ECO:0000313" key="6">
    <source>
        <dbReference type="EMBL" id="CAI5715993.1"/>
    </source>
</evidence>
<organism evidence="6 7">
    <name type="scientific">Hyaloperonospora brassicae</name>
    <name type="common">Brassica downy mildew</name>
    <name type="synonym">Peronospora brassicae</name>
    <dbReference type="NCBI Taxonomy" id="162125"/>
    <lineage>
        <taxon>Eukaryota</taxon>
        <taxon>Sar</taxon>
        <taxon>Stramenopiles</taxon>
        <taxon>Oomycota</taxon>
        <taxon>Peronosporomycetes</taxon>
        <taxon>Peronosporales</taxon>
        <taxon>Peronosporaceae</taxon>
        <taxon>Hyaloperonospora</taxon>
    </lineage>
</organism>
<evidence type="ECO:0000256" key="1">
    <source>
        <dbReference type="ARBA" id="ARBA00001968"/>
    </source>
</evidence>
<dbReference type="GO" id="GO:0008270">
    <property type="term" value="F:zinc ion binding"/>
    <property type="evidence" value="ECO:0007669"/>
    <property type="project" value="InterPro"/>
</dbReference>
<dbReference type="SUPFAM" id="SSF51556">
    <property type="entry name" value="Metallo-dependent hydrolases"/>
    <property type="match status" value="1"/>
</dbReference>
<feature type="domain" description="Vms1-associating treble clef" evidence="5">
    <location>
        <begin position="405"/>
        <end position="447"/>
    </location>
</feature>
<dbReference type="PANTHER" id="PTHR10819:SF3">
    <property type="entry name" value="PHOSPHOTRIESTERASE-RELATED PROTEIN"/>
    <property type="match status" value="1"/>
</dbReference>
<evidence type="ECO:0000256" key="3">
    <source>
        <dbReference type="ARBA" id="ARBA00022801"/>
    </source>
</evidence>
<dbReference type="GO" id="GO:0016787">
    <property type="term" value="F:hydrolase activity"/>
    <property type="evidence" value="ECO:0007669"/>
    <property type="project" value="UniProtKB-KW"/>
</dbReference>
<dbReference type="PANTHER" id="PTHR10819">
    <property type="entry name" value="PHOSPHOTRIESTERASE-RELATED"/>
    <property type="match status" value="1"/>
</dbReference>
<reference evidence="6" key="1">
    <citation type="submission" date="2022-12" db="EMBL/GenBank/DDBJ databases">
        <authorList>
            <person name="Webb A."/>
        </authorList>
    </citation>
    <scope>NUCLEOTIDE SEQUENCE</scope>
    <source>
        <strain evidence="6">Hp1</strain>
    </source>
</reference>
<dbReference type="InterPro" id="IPR032466">
    <property type="entry name" value="Metal_Hydrolase"/>
</dbReference>
<comment type="cofactor">
    <cofactor evidence="1">
        <name>a divalent metal cation</name>
        <dbReference type="ChEBI" id="CHEBI:60240"/>
    </cofactor>
</comment>
<dbReference type="PROSITE" id="PS51347">
    <property type="entry name" value="PHOSPHOTRIESTERASE_2"/>
    <property type="match status" value="1"/>
</dbReference>
<sequence>MIRSLRALVAPEDVGSALPHEHILHSIGSIAASSDALTNVNIRCEDLVEYRRSPFAHGGRNLLLQKEDEAFRELEKLQLLGNGVGARCLVVDVTVPVEGRDALMKERLHLAERLHDVHLVTVTTVEMETRDDDVGSAFLPLAKTSEGISKRLEAELMFGIEREGAVVFPGAMYQQIHATNKALGAAEQVLVQGLALAQARTHAPLYLSFSLDNASEKPLEEQSALQQVIRAWIHALLEAGAEGKKLVVCHADRWCHGRFDEAGYAFLLELFGLGVSVLFDMIGLRTVSDVVLVNPCFTSVSGSFPLSPEHEWQEPAPDSRLATWLARLLITAPQYLFQMLLSTNVHQRTQYRRNGGGGYAYLFEHFKHRMLHNGVTAAQWHQIVRTNVVDLLAWYVPPEAPPLPKNYLHCSICGNCFEPVEGEYFTKFAFIYCGPKCLRRHSRQKFASLPTNAGTS</sequence>
<comment type="caution">
    <text evidence="4">Lacks conserved residue(s) required for the propagation of feature annotation.</text>
</comment>
<dbReference type="Gene3D" id="3.20.20.140">
    <property type="entry name" value="Metal-dependent hydrolases"/>
    <property type="match status" value="1"/>
</dbReference>
<evidence type="ECO:0000256" key="2">
    <source>
        <dbReference type="ARBA" id="ARBA00022723"/>
    </source>
</evidence>
<gene>
    <name evidence="6" type="ORF">HBR001_LOCUS1545</name>
</gene>